<dbReference type="Proteomes" id="UP000316855">
    <property type="component" value="Chromosome"/>
</dbReference>
<evidence type="ECO:0000256" key="1">
    <source>
        <dbReference type="SAM" id="MobiDB-lite"/>
    </source>
</evidence>
<dbReference type="KEGG" id="gax:Pan161_58890"/>
<organism evidence="2 3">
    <name type="scientific">Gimesia algae</name>
    <dbReference type="NCBI Taxonomy" id="2527971"/>
    <lineage>
        <taxon>Bacteria</taxon>
        <taxon>Pseudomonadati</taxon>
        <taxon>Planctomycetota</taxon>
        <taxon>Planctomycetia</taxon>
        <taxon>Planctomycetales</taxon>
        <taxon>Planctomycetaceae</taxon>
        <taxon>Gimesia</taxon>
    </lineage>
</organism>
<accession>A0A517VMJ1</accession>
<keyword evidence="3" id="KW-1185">Reference proteome</keyword>
<evidence type="ECO:0000313" key="2">
    <source>
        <dbReference type="EMBL" id="QDT94195.1"/>
    </source>
</evidence>
<dbReference type="EMBL" id="CP036343">
    <property type="protein sequence ID" value="QDT94195.1"/>
    <property type="molecule type" value="Genomic_DNA"/>
</dbReference>
<name>A0A517VMJ1_9PLAN</name>
<feature type="region of interest" description="Disordered" evidence="1">
    <location>
        <begin position="1"/>
        <end position="21"/>
    </location>
</feature>
<gene>
    <name evidence="2" type="ORF">Pan161_58890</name>
</gene>
<reference evidence="2 3" key="1">
    <citation type="submission" date="2019-02" db="EMBL/GenBank/DDBJ databases">
        <title>Deep-cultivation of Planctomycetes and their phenomic and genomic characterization uncovers novel biology.</title>
        <authorList>
            <person name="Wiegand S."/>
            <person name="Jogler M."/>
            <person name="Boedeker C."/>
            <person name="Pinto D."/>
            <person name="Vollmers J."/>
            <person name="Rivas-Marin E."/>
            <person name="Kohn T."/>
            <person name="Peeters S.H."/>
            <person name="Heuer A."/>
            <person name="Rast P."/>
            <person name="Oberbeckmann S."/>
            <person name="Bunk B."/>
            <person name="Jeske O."/>
            <person name="Meyerdierks A."/>
            <person name="Storesund J.E."/>
            <person name="Kallscheuer N."/>
            <person name="Luecker S."/>
            <person name="Lage O.M."/>
            <person name="Pohl T."/>
            <person name="Merkel B.J."/>
            <person name="Hornburger P."/>
            <person name="Mueller R.-W."/>
            <person name="Bruemmer F."/>
            <person name="Labrenz M."/>
            <person name="Spormann A.M."/>
            <person name="Op den Camp H."/>
            <person name="Overmann J."/>
            <person name="Amann R."/>
            <person name="Jetten M.S.M."/>
            <person name="Mascher T."/>
            <person name="Medema M.H."/>
            <person name="Devos D.P."/>
            <person name="Kaster A.-K."/>
            <person name="Ovreas L."/>
            <person name="Rohde M."/>
            <person name="Galperin M.Y."/>
            <person name="Jogler C."/>
        </authorList>
    </citation>
    <scope>NUCLEOTIDE SEQUENCE [LARGE SCALE GENOMIC DNA]</scope>
    <source>
        <strain evidence="2 3">Pan161</strain>
    </source>
</reference>
<protein>
    <submittedName>
        <fullName evidence="2">Uncharacterized protein</fullName>
    </submittedName>
</protein>
<dbReference type="RefSeq" id="WP_145232116.1">
    <property type="nucleotide sequence ID" value="NZ_CP036343.1"/>
</dbReference>
<proteinExistence type="predicted"/>
<sequence length="106" mass="11450">MQNIDHTQARDAKPGSPLKTGDRVRCILFDGSIVDGAVVGKTAFYVNVDVDGEPLSFDFDDVFSAVVSEEDFHLRAKIVSGRFHTQLGLMNTANRSNAIAARAVPA</sequence>
<dbReference type="AlphaFoldDB" id="A0A517VMJ1"/>
<evidence type="ECO:0000313" key="3">
    <source>
        <dbReference type="Proteomes" id="UP000316855"/>
    </source>
</evidence>